<dbReference type="InterPro" id="IPR027417">
    <property type="entry name" value="P-loop_NTPase"/>
</dbReference>
<proteinExistence type="predicted"/>
<keyword evidence="2" id="KW-1185">Reference proteome</keyword>
<evidence type="ECO:0008006" key="3">
    <source>
        <dbReference type="Google" id="ProtNLM"/>
    </source>
</evidence>
<dbReference type="Gene3D" id="3.40.50.300">
    <property type="entry name" value="P-loop containing nucleotide triphosphate hydrolases"/>
    <property type="match status" value="1"/>
</dbReference>
<dbReference type="EMBL" id="CP051217">
    <property type="protein sequence ID" value="QJB68394.1"/>
    <property type="molecule type" value="Genomic_DNA"/>
</dbReference>
<dbReference type="RefSeq" id="WP_168818237.1">
    <property type="nucleotide sequence ID" value="NZ_CP051217.1"/>
</dbReference>
<dbReference type="SUPFAM" id="SSF52540">
    <property type="entry name" value="P-loop containing nucleoside triphosphate hydrolases"/>
    <property type="match status" value="1"/>
</dbReference>
<dbReference type="Proteomes" id="UP000501600">
    <property type="component" value="Chromosome"/>
</dbReference>
<organism evidence="1 2">
    <name type="scientific">Parasphingorhabdus halotolerans</name>
    <dbReference type="NCBI Taxonomy" id="2725558"/>
    <lineage>
        <taxon>Bacteria</taxon>
        <taxon>Pseudomonadati</taxon>
        <taxon>Pseudomonadota</taxon>
        <taxon>Alphaproteobacteria</taxon>
        <taxon>Sphingomonadales</taxon>
        <taxon>Sphingomonadaceae</taxon>
        <taxon>Parasphingorhabdus</taxon>
    </lineage>
</organism>
<accession>A0A6H2DJ88</accession>
<dbReference type="AlphaFoldDB" id="A0A6H2DJ88"/>
<dbReference type="KEGG" id="phao:HF685_02965"/>
<evidence type="ECO:0000313" key="2">
    <source>
        <dbReference type="Proteomes" id="UP000501600"/>
    </source>
</evidence>
<gene>
    <name evidence="1" type="ORF">HF685_02965</name>
</gene>
<sequence length="349" mass="39509">MNNNWQNQFSRDASLLAHLVDLPSDQVLISHLSEEDYRKSSFLDQRIITPQLQRQFVPWDALSKVQLPPAPSPHYIFHIGHVGSTLISRLLGEMEGLLALREPQILRNICEVWKTIDEPHSFWPPERFSTRFQQAIGWLSRGFRSDQRVMIKASSFVNEIATQLLLPQSKALFLYVPLQRYIPTILAGEASMQETLVMAGARLQRLNNILGGQPINLWELPPTHRVALSWLSELATLLNAKKALPESDILWMNFDHFLSGPIGQLQNLAVHFNLPLSSSQATQLVSGPIMSSYSKAPEHDYSASLREELLAEASQNHAAPIRSAMLWIGQLADQHPLVAEILELTEKRR</sequence>
<evidence type="ECO:0000313" key="1">
    <source>
        <dbReference type="EMBL" id="QJB68394.1"/>
    </source>
</evidence>
<reference evidence="1 2" key="1">
    <citation type="submission" date="2020-04" db="EMBL/GenBank/DDBJ databases">
        <title>Genome sequence for Sphingorhabdus sp. strain M1.</title>
        <authorList>
            <person name="Park S.-J."/>
        </authorList>
    </citation>
    <scope>NUCLEOTIDE SEQUENCE [LARGE SCALE GENOMIC DNA]</scope>
    <source>
        <strain evidence="1 2">JK6</strain>
    </source>
</reference>
<name>A0A6H2DJ88_9SPHN</name>
<protein>
    <recommendedName>
        <fullName evidence="3">Sulfotransferase family protein</fullName>
    </recommendedName>
</protein>